<sequence>FFKLKMTLNYKNCFLVSFFLLGLNYLICNSPNFFTYKFYIQKKLQHFLQLVWSFHLLYIYLI</sequence>
<reference evidence="1 2" key="1">
    <citation type="submission" date="2017-06" db="EMBL/GenBank/DDBJ databases">
        <title>Draft genome sequence of Fusobacterium nucleatum subsp. polymorphum KCOM 1267 (=ChDC F290).</title>
        <authorList>
            <person name="Kook J.-K."/>
            <person name="Park S.-N."/>
            <person name="Lim Y.K."/>
            <person name="Roh H."/>
        </authorList>
    </citation>
    <scope>NUCLEOTIDE SEQUENCE [LARGE SCALE GENOMIC DNA]</scope>
    <source>
        <strain evidence="2">KCOM 1267(ChDC F290)</strain>
    </source>
</reference>
<organism evidence="1 2">
    <name type="scientific">Fusobacterium nucleatum subsp. polymorphum</name>
    <name type="common">Fusobacterium polymorphum</name>
    <dbReference type="NCBI Taxonomy" id="76857"/>
    <lineage>
        <taxon>Bacteria</taxon>
        <taxon>Fusobacteriati</taxon>
        <taxon>Fusobacteriota</taxon>
        <taxon>Fusobacteriia</taxon>
        <taxon>Fusobacteriales</taxon>
        <taxon>Fusobacteriaceae</taxon>
        <taxon>Fusobacterium</taxon>
    </lineage>
</organism>
<protein>
    <submittedName>
        <fullName evidence="1">Uncharacterized protein</fullName>
    </submittedName>
</protein>
<name>A0A2C6BC96_FUSNP</name>
<comment type="caution">
    <text evidence="1">The sequence shown here is derived from an EMBL/GenBank/DDBJ whole genome shotgun (WGS) entry which is preliminary data.</text>
</comment>
<gene>
    <name evidence="1" type="ORF">CBG52_12085</name>
</gene>
<evidence type="ECO:0000313" key="1">
    <source>
        <dbReference type="EMBL" id="PHI04116.1"/>
    </source>
</evidence>
<dbReference type="EMBL" id="NIRM01000005">
    <property type="protein sequence ID" value="PHI04116.1"/>
    <property type="molecule type" value="Genomic_DNA"/>
</dbReference>
<dbReference type="Proteomes" id="UP000221504">
    <property type="component" value="Unassembled WGS sequence"/>
</dbReference>
<dbReference type="AlphaFoldDB" id="A0A2C6BC96"/>
<feature type="non-terminal residue" evidence="1">
    <location>
        <position position="1"/>
    </location>
</feature>
<proteinExistence type="predicted"/>
<evidence type="ECO:0000313" key="2">
    <source>
        <dbReference type="Proteomes" id="UP000221504"/>
    </source>
</evidence>
<accession>A0A2C6BC96</accession>